<dbReference type="eggNOG" id="KOG4626">
    <property type="taxonomic scope" value="Eukaryota"/>
</dbReference>
<feature type="domain" description="CHAT" evidence="2">
    <location>
        <begin position="768"/>
        <end position="1145"/>
    </location>
</feature>
<proteinExistence type="predicted"/>
<feature type="compositionally biased region" description="Basic and acidic residues" evidence="1">
    <location>
        <begin position="726"/>
        <end position="752"/>
    </location>
</feature>
<feature type="region of interest" description="Disordered" evidence="1">
    <location>
        <begin position="726"/>
        <end position="758"/>
    </location>
</feature>
<dbReference type="InterPro" id="IPR024983">
    <property type="entry name" value="CHAT_dom"/>
</dbReference>
<accession>Q2HHJ1</accession>
<dbReference type="RefSeq" id="XP_001219534.1">
    <property type="nucleotide sequence ID" value="XM_001219533.1"/>
</dbReference>
<dbReference type="HOGENOM" id="CLU_001305_0_0_1"/>
<dbReference type="OMA" id="GHERFRM"/>
<dbReference type="Gene3D" id="1.25.40.10">
    <property type="entry name" value="Tetratricopeptide repeat domain"/>
    <property type="match status" value="2"/>
</dbReference>
<evidence type="ECO:0000313" key="3">
    <source>
        <dbReference type="EMBL" id="EAQ92078.1"/>
    </source>
</evidence>
<dbReference type="EMBL" id="CH408029">
    <property type="protein sequence ID" value="EAQ92078.1"/>
    <property type="molecule type" value="Genomic_DNA"/>
</dbReference>
<name>Q2HHJ1_CHAGB</name>
<dbReference type="InterPro" id="IPR011990">
    <property type="entry name" value="TPR-like_helical_dom_sf"/>
</dbReference>
<reference evidence="4" key="1">
    <citation type="journal article" date="2015" name="Genome Announc.">
        <title>Draft genome sequence of the cellulolytic fungus Chaetomium globosum.</title>
        <authorList>
            <person name="Cuomo C.A."/>
            <person name="Untereiner W.A."/>
            <person name="Ma L.-J."/>
            <person name="Grabherr M."/>
            <person name="Birren B.W."/>
        </authorList>
    </citation>
    <scope>NUCLEOTIDE SEQUENCE [LARGE SCALE GENOMIC DNA]</scope>
    <source>
        <strain evidence="4">ATCC 6205 / CBS 148.51 / DSM 1962 / NBRC 6347 / NRRL 1970</strain>
    </source>
</reference>
<dbReference type="VEuPathDB" id="FungiDB:CHGG_00313"/>
<dbReference type="STRING" id="306901.Q2HHJ1"/>
<dbReference type="GeneID" id="4387123"/>
<dbReference type="InParanoid" id="Q2HHJ1"/>
<gene>
    <name evidence="3" type="ORF">CHGG_00313</name>
</gene>
<dbReference type="Proteomes" id="UP000001056">
    <property type="component" value="Unassembled WGS sequence"/>
</dbReference>
<evidence type="ECO:0000259" key="2">
    <source>
        <dbReference type="Pfam" id="PF12770"/>
    </source>
</evidence>
<dbReference type="Pfam" id="PF12770">
    <property type="entry name" value="CHAT"/>
    <property type="match status" value="1"/>
</dbReference>
<organism evidence="3 4">
    <name type="scientific">Chaetomium globosum (strain ATCC 6205 / CBS 148.51 / DSM 1962 / NBRC 6347 / NRRL 1970)</name>
    <name type="common">Soil fungus</name>
    <dbReference type="NCBI Taxonomy" id="306901"/>
    <lineage>
        <taxon>Eukaryota</taxon>
        <taxon>Fungi</taxon>
        <taxon>Dikarya</taxon>
        <taxon>Ascomycota</taxon>
        <taxon>Pezizomycotina</taxon>
        <taxon>Sordariomycetes</taxon>
        <taxon>Sordariomycetidae</taxon>
        <taxon>Sordariales</taxon>
        <taxon>Chaetomiaceae</taxon>
        <taxon>Chaetomium</taxon>
    </lineage>
</organism>
<evidence type="ECO:0000313" key="4">
    <source>
        <dbReference type="Proteomes" id="UP000001056"/>
    </source>
</evidence>
<dbReference type="OrthoDB" id="4587021at2759"/>
<sequence length="1146" mass="125476">MSKDEGFPHASAGHVKLAVACCNAGLSLATNNTAYRAVLLYRLPEMLIRLYKTTGQDGRYLDQSLAISRQLVLITTGPKDEDWQALRTEALEQVSTALEHRYAEKKEPRDLYEALHLCQEALSLTNDLTRQASLRSRLAEIHKRRFEMAWDLPLIDKAITEGTAVCDACSGDKDTLAQALSMLSGYHHSKYEHSHQSSDLESAVHTATQAVELEPQLIPIRIECLLSRCVALGSRYTRDGNHRDINDALKAGLEASELAGEDTVSRVAIHSTLAEFYLVRNAREGQLSDAEEAGRQAKIAVALAPVGVAARLSALSIQLSAACARYVAIPDSSIREEALEIAKEIEKHTSKQDPARGLVWINLGWLHHCQYRETEDISHLVLAIEAARKAVSLILEINPMRPDAEASLGGRLLARYKTDGSEATLGEAIKYLETAEARVPDSSSVKVRHLGHLAAALMKRSDATNDKDKQDSDRKKAVAMFKSAASNELGTPSDRIGCAQRAIEILVVQGKISEAKALADEAMKLLPLVCLRYTCKEDQQRAMMRIPGFASEAASLSLLAKDVEKAVEWLELGRGVILGYTMDDAADLSALRESHPDLVRRYESLVRRGSADQVESYRNSALPVHLAERWDETIQEHVQVASGMRDVIAAALGREQRQAAQDLNVCIEEIRGLEGHERFRMPLVPDDWKALASTGPIVMVNMTDIGRHAILITSKAVTAMELQDPRHDNATHRPQGDHRDPGQDAPTDRDIVDADSPQIDPGMERFSSLWNNCVSPVLEKLKEMGCLHVAADQPERAPPRIWWIGCGGASSLPFHAAGLDFDEGSANNALSIVSSYTPTLKALAYSRSRALRLSRCPHGGRDDKVLASSIERNVTVRGGTNESGLDARNGPVEDETTRAGLALPTQAPCIATAGSACTPESILLVTMPTTPGQRDLPGVNAESKALREACRDRYLIEELEHPTAAQVLDKFVDSTIVHFACHGFSDPVYPSNSRLMLQKNGISTTATTTGKKNKPERIAVEDKLTLKDVSIAAFEAGNESRFWLAVLSACSTAETRAMWLADEGLHLAAGFQAAGFAHVVGTLWRAEDDACRRVTEHFYAYLNRETAKERGGEAVVAEALWYAVMMLRKETGCGPDLWAPFVHFGV</sequence>
<evidence type="ECO:0000256" key="1">
    <source>
        <dbReference type="SAM" id="MobiDB-lite"/>
    </source>
</evidence>
<keyword evidence="4" id="KW-1185">Reference proteome</keyword>
<protein>
    <recommendedName>
        <fullName evidence="2">CHAT domain-containing protein</fullName>
    </recommendedName>
</protein>
<dbReference type="AlphaFoldDB" id="Q2HHJ1"/>